<organism evidence="2 3">
    <name type="scientific">Williamsia serinedens</name>
    <dbReference type="NCBI Taxonomy" id="391736"/>
    <lineage>
        <taxon>Bacteria</taxon>
        <taxon>Bacillati</taxon>
        <taxon>Actinomycetota</taxon>
        <taxon>Actinomycetes</taxon>
        <taxon>Mycobacteriales</taxon>
        <taxon>Nocardiaceae</taxon>
        <taxon>Williamsia</taxon>
    </lineage>
</organism>
<evidence type="ECO:0000256" key="1">
    <source>
        <dbReference type="SAM" id="Phobius"/>
    </source>
</evidence>
<dbReference type="EMBL" id="JAMTCG010000001">
    <property type="protein sequence ID" value="MCP2159428.1"/>
    <property type="molecule type" value="Genomic_DNA"/>
</dbReference>
<gene>
    <name evidence="2" type="ORF">LX12_000592</name>
</gene>
<keyword evidence="1" id="KW-1133">Transmembrane helix</keyword>
<feature type="transmembrane region" description="Helical" evidence="1">
    <location>
        <begin position="60"/>
        <end position="82"/>
    </location>
</feature>
<evidence type="ECO:0000313" key="2">
    <source>
        <dbReference type="EMBL" id="MCP2159428.1"/>
    </source>
</evidence>
<evidence type="ECO:0000313" key="3">
    <source>
        <dbReference type="Proteomes" id="UP001205740"/>
    </source>
</evidence>
<comment type="caution">
    <text evidence="2">The sequence shown here is derived from an EMBL/GenBank/DDBJ whole genome shotgun (WGS) entry which is preliminary data.</text>
</comment>
<keyword evidence="1" id="KW-0812">Transmembrane</keyword>
<dbReference type="RefSeq" id="WP_253652998.1">
    <property type="nucleotide sequence ID" value="NZ_BAAAOE010000004.1"/>
</dbReference>
<reference evidence="2 3" key="1">
    <citation type="submission" date="2022-06" db="EMBL/GenBank/DDBJ databases">
        <title>Genomic Encyclopedia of Archaeal and Bacterial Type Strains, Phase II (KMG-II): from individual species to whole genera.</title>
        <authorList>
            <person name="Goeker M."/>
        </authorList>
    </citation>
    <scope>NUCLEOTIDE SEQUENCE [LARGE SCALE GENOMIC DNA]</scope>
    <source>
        <strain evidence="2 3">DSM 45037</strain>
    </source>
</reference>
<proteinExistence type="predicted"/>
<sequence>MAVTMSFHAPHLHHKQPMSAARMRRARLRRAAVWGQVGWAAFMLGSAALALGLAGLATGLTVPGIVALAVWVVAYGVVIYSIRARAMAKGDRTLQEHIARIKRQHYRQYYPATSTATSSREPYRKPCSLLTPGAD</sequence>
<accession>A0ABT1H0Z3</accession>
<dbReference type="Proteomes" id="UP001205740">
    <property type="component" value="Unassembled WGS sequence"/>
</dbReference>
<keyword evidence="3" id="KW-1185">Reference proteome</keyword>
<name>A0ABT1H0Z3_9NOCA</name>
<keyword evidence="1" id="KW-0472">Membrane</keyword>
<protein>
    <submittedName>
        <fullName evidence="2">Uncharacterized protein</fullName>
    </submittedName>
</protein>